<feature type="compositionally biased region" description="Basic and acidic residues" evidence="1">
    <location>
        <begin position="59"/>
        <end position="88"/>
    </location>
</feature>
<feature type="chain" id="PRO_5026790947" evidence="2">
    <location>
        <begin position="18"/>
        <end position="141"/>
    </location>
</feature>
<dbReference type="Pfam" id="PF13511">
    <property type="entry name" value="DUF4124"/>
    <property type="match status" value="1"/>
</dbReference>
<organism evidence="4 5">
    <name type="scientific">Massilia eburnea</name>
    <dbReference type="NCBI Taxonomy" id="1776165"/>
    <lineage>
        <taxon>Bacteria</taxon>
        <taxon>Pseudomonadati</taxon>
        <taxon>Pseudomonadota</taxon>
        <taxon>Betaproteobacteria</taxon>
        <taxon>Burkholderiales</taxon>
        <taxon>Oxalobacteraceae</taxon>
        <taxon>Telluria group</taxon>
        <taxon>Massilia</taxon>
    </lineage>
</organism>
<evidence type="ECO:0000313" key="4">
    <source>
        <dbReference type="EMBL" id="MTW12598.1"/>
    </source>
</evidence>
<dbReference type="AlphaFoldDB" id="A0A6L6QJF1"/>
<dbReference type="Proteomes" id="UP000472320">
    <property type="component" value="Unassembled WGS sequence"/>
</dbReference>
<dbReference type="EMBL" id="WNKX01000015">
    <property type="protein sequence ID" value="MTW12598.1"/>
    <property type="molecule type" value="Genomic_DNA"/>
</dbReference>
<gene>
    <name evidence="4" type="ORF">GM658_18470</name>
</gene>
<reference evidence="4 5" key="1">
    <citation type="submission" date="2019-11" db="EMBL/GenBank/DDBJ databases">
        <title>Type strains purchased from KCTC, JCM and DSMZ.</title>
        <authorList>
            <person name="Lu H."/>
        </authorList>
    </citation>
    <scope>NUCLEOTIDE SEQUENCE [LARGE SCALE GENOMIC DNA]</scope>
    <source>
        <strain evidence="4 5">JCM 31587</strain>
    </source>
</reference>
<dbReference type="RefSeq" id="WP_155455534.1">
    <property type="nucleotide sequence ID" value="NZ_WNKX01000015.1"/>
</dbReference>
<protein>
    <submittedName>
        <fullName evidence="4">DUF4124 domain-containing protein</fullName>
    </submittedName>
</protein>
<sequence length="141" mass="15501">MKPLPLLLLALALPAGAQTMYKCTVDGKVSYSQQPCDKGVASTVAVPPAPPPDLAAAADLKRQEREADKLTTERRKREAREEREERTAARAAATQHKKCKKLQLQQKWAEEDARGATLQNTERARLKAKRAADMAHLECGA</sequence>
<feature type="domain" description="DUF4124" evidence="3">
    <location>
        <begin position="7"/>
        <end position="58"/>
    </location>
</feature>
<evidence type="ECO:0000256" key="2">
    <source>
        <dbReference type="SAM" id="SignalP"/>
    </source>
</evidence>
<evidence type="ECO:0000313" key="5">
    <source>
        <dbReference type="Proteomes" id="UP000472320"/>
    </source>
</evidence>
<keyword evidence="5" id="KW-1185">Reference proteome</keyword>
<evidence type="ECO:0000256" key="1">
    <source>
        <dbReference type="SAM" id="MobiDB-lite"/>
    </source>
</evidence>
<feature type="region of interest" description="Disordered" evidence="1">
    <location>
        <begin position="42"/>
        <end position="96"/>
    </location>
</feature>
<proteinExistence type="predicted"/>
<feature type="signal peptide" evidence="2">
    <location>
        <begin position="1"/>
        <end position="17"/>
    </location>
</feature>
<dbReference type="InterPro" id="IPR025392">
    <property type="entry name" value="DUF4124"/>
</dbReference>
<name>A0A6L6QJF1_9BURK</name>
<accession>A0A6L6QJF1</accession>
<comment type="caution">
    <text evidence="4">The sequence shown here is derived from an EMBL/GenBank/DDBJ whole genome shotgun (WGS) entry which is preliminary data.</text>
</comment>
<dbReference type="OrthoDB" id="8853421at2"/>
<keyword evidence="2" id="KW-0732">Signal</keyword>
<evidence type="ECO:0000259" key="3">
    <source>
        <dbReference type="Pfam" id="PF13511"/>
    </source>
</evidence>